<name>A0ABD3PJC7_9STRA</name>
<evidence type="ECO:0000256" key="2">
    <source>
        <dbReference type="SAM" id="SignalP"/>
    </source>
</evidence>
<sequence>MKFPPSCLLASLAGLTPIASVRMDDLDGNTADAAISHGLVARASFAVPPISEERPALSLSSPGSDKVESEVDTGILNAPLFSSRRGGRLLQSSSSSSQSNCPSTCSADLCSCVSQYGYAEPCSQQLNDVCIGSALSPTGTSVSISDCVIEDYVYYYQKVYCPFAACRVGGGSYEKCQCDSYVDFCNIYQGKEGYEKDAKTLKYCSIAICCQGNFDDAGRAVCLAASFQNAEDMPTPSPVDDDGSAQEEDLTSSGRQDGALTSVGGQNGGAITSDSPASSLQSDSSESSGLGGADAAAEDADRDAPATNSAYPLLGNSSRISSAMPVVIGACVWLMIWG</sequence>
<keyword evidence="4" id="KW-1185">Reference proteome</keyword>
<feature type="region of interest" description="Disordered" evidence="1">
    <location>
        <begin position="233"/>
        <end position="304"/>
    </location>
</feature>
<evidence type="ECO:0000313" key="4">
    <source>
        <dbReference type="Proteomes" id="UP001516023"/>
    </source>
</evidence>
<evidence type="ECO:0000256" key="1">
    <source>
        <dbReference type="SAM" id="MobiDB-lite"/>
    </source>
</evidence>
<comment type="caution">
    <text evidence="3">The sequence shown here is derived from an EMBL/GenBank/DDBJ whole genome shotgun (WGS) entry which is preliminary data.</text>
</comment>
<feature type="chain" id="PRO_5044801220" evidence="2">
    <location>
        <begin position="24"/>
        <end position="338"/>
    </location>
</feature>
<evidence type="ECO:0000313" key="3">
    <source>
        <dbReference type="EMBL" id="KAL3788128.1"/>
    </source>
</evidence>
<dbReference type="AlphaFoldDB" id="A0ABD3PJC7"/>
<proteinExistence type="predicted"/>
<reference evidence="3 4" key="1">
    <citation type="journal article" date="2020" name="G3 (Bethesda)">
        <title>Improved Reference Genome for Cyclotella cryptica CCMP332, a Model for Cell Wall Morphogenesis, Salinity Adaptation, and Lipid Production in Diatoms (Bacillariophyta).</title>
        <authorList>
            <person name="Roberts W.R."/>
            <person name="Downey K.M."/>
            <person name="Ruck E.C."/>
            <person name="Traller J.C."/>
            <person name="Alverson A.J."/>
        </authorList>
    </citation>
    <scope>NUCLEOTIDE SEQUENCE [LARGE SCALE GENOMIC DNA]</scope>
    <source>
        <strain evidence="3 4">CCMP332</strain>
    </source>
</reference>
<protein>
    <submittedName>
        <fullName evidence="3">Uncharacterized protein</fullName>
    </submittedName>
</protein>
<feature type="compositionally biased region" description="Acidic residues" evidence="1">
    <location>
        <begin position="239"/>
        <end position="250"/>
    </location>
</feature>
<feature type="compositionally biased region" description="Low complexity" evidence="1">
    <location>
        <begin position="273"/>
        <end position="288"/>
    </location>
</feature>
<gene>
    <name evidence="3" type="ORF">HJC23_005466</name>
</gene>
<accession>A0ABD3PJC7</accession>
<keyword evidence="2" id="KW-0732">Signal</keyword>
<dbReference type="Proteomes" id="UP001516023">
    <property type="component" value="Unassembled WGS sequence"/>
</dbReference>
<dbReference type="EMBL" id="JABMIG020000161">
    <property type="protein sequence ID" value="KAL3788128.1"/>
    <property type="molecule type" value="Genomic_DNA"/>
</dbReference>
<feature type="signal peptide" evidence="2">
    <location>
        <begin position="1"/>
        <end position="23"/>
    </location>
</feature>
<organism evidence="3 4">
    <name type="scientific">Cyclotella cryptica</name>
    <dbReference type="NCBI Taxonomy" id="29204"/>
    <lineage>
        <taxon>Eukaryota</taxon>
        <taxon>Sar</taxon>
        <taxon>Stramenopiles</taxon>
        <taxon>Ochrophyta</taxon>
        <taxon>Bacillariophyta</taxon>
        <taxon>Coscinodiscophyceae</taxon>
        <taxon>Thalassiosirophycidae</taxon>
        <taxon>Stephanodiscales</taxon>
        <taxon>Stephanodiscaceae</taxon>
        <taxon>Cyclotella</taxon>
    </lineage>
</organism>